<dbReference type="EMBL" id="LFXJ01000005">
    <property type="protein sequence ID" value="KMY31606.1"/>
    <property type="molecule type" value="Genomic_DNA"/>
</dbReference>
<dbReference type="PATRIC" id="fig|582475.4.peg.461"/>
<organism evidence="3 4">
    <name type="scientific">Lysinibacillus xylanilyticus</name>
    <dbReference type="NCBI Taxonomy" id="582475"/>
    <lineage>
        <taxon>Bacteria</taxon>
        <taxon>Bacillati</taxon>
        <taxon>Bacillota</taxon>
        <taxon>Bacilli</taxon>
        <taxon>Bacillales</taxon>
        <taxon>Bacillaceae</taxon>
        <taxon>Lysinibacillus</taxon>
    </lineage>
</organism>
<name>A0A0K9FBW7_9BACI</name>
<gene>
    <name evidence="3" type="ORF">ACZ11_05140</name>
</gene>
<accession>A0A0K9FBW7</accession>
<reference evidence="4" key="1">
    <citation type="submission" date="2015-07" db="EMBL/GenBank/DDBJ databases">
        <authorList>
            <consortium name="Consortium for Microbial Forensics and Genomics (microFORGE)"/>
            <person name="Knight B.M."/>
            <person name="Roberts D.P."/>
            <person name="Lin D."/>
            <person name="Hari K."/>
            <person name="Fletcher J."/>
            <person name="Melcher U."/>
            <person name="Blagden T."/>
            <person name="Winegar R.A."/>
        </authorList>
    </citation>
    <scope>NUCLEOTIDE SEQUENCE [LARGE SCALE GENOMIC DNA]</scope>
    <source>
        <strain evidence="4">DSM 23493</strain>
    </source>
</reference>
<dbReference type="InterPro" id="IPR029058">
    <property type="entry name" value="AB_hydrolase_fold"/>
</dbReference>
<dbReference type="GO" id="GO:0008610">
    <property type="term" value="P:lipid biosynthetic process"/>
    <property type="evidence" value="ECO:0007669"/>
    <property type="project" value="TreeGrafter"/>
</dbReference>
<protein>
    <recommendedName>
        <fullName evidence="2">Thioesterase domain-containing protein</fullName>
    </recommendedName>
</protein>
<dbReference type="InterPro" id="IPR001031">
    <property type="entry name" value="Thioesterase"/>
</dbReference>
<evidence type="ECO:0000313" key="4">
    <source>
        <dbReference type="Proteomes" id="UP000037326"/>
    </source>
</evidence>
<dbReference type="SUPFAM" id="SSF53474">
    <property type="entry name" value="alpha/beta-Hydrolases"/>
    <property type="match status" value="1"/>
</dbReference>
<evidence type="ECO:0000256" key="1">
    <source>
        <dbReference type="ARBA" id="ARBA00007169"/>
    </source>
</evidence>
<dbReference type="PANTHER" id="PTHR11487">
    <property type="entry name" value="THIOESTERASE"/>
    <property type="match status" value="1"/>
</dbReference>
<evidence type="ECO:0000313" key="3">
    <source>
        <dbReference type="EMBL" id="KMY31606.1"/>
    </source>
</evidence>
<feature type="domain" description="Thioesterase" evidence="2">
    <location>
        <begin position="5"/>
        <end position="232"/>
    </location>
</feature>
<sequence>METIKLVCFPYAGASAMVYNNWRKSLNSRIQLVPIELAGRGKRYTDNHYQDFNEMVEDVYSIVKDQIDERSPYALFGHSMGSWLAYELTYKIMSEERHPPMHVFFSARRAPHLTKDELDMNGLSMENLKETIFKLGGTPKEIYENDEMMNAFLPIIYSDFKVMGTFDYVDREEKLPCAISVMGGKEDKEISISDLLQWKEHSQFGCKIYRLPGGHFFQNENVEQVTTIINDRLIGQTQSLFN</sequence>
<dbReference type="AlphaFoldDB" id="A0A0K9FBW7"/>
<dbReference type="OrthoDB" id="2213423at2"/>
<dbReference type="Pfam" id="PF00975">
    <property type="entry name" value="Thioesterase"/>
    <property type="match status" value="1"/>
</dbReference>
<evidence type="ECO:0000259" key="2">
    <source>
        <dbReference type="Pfam" id="PF00975"/>
    </source>
</evidence>
<dbReference type="GeneID" id="96597679"/>
<comment type="caution">
    <text evidence="3">The sequence shown here is derived from an EMBL/GenBank/DDBJ whole genome shotgun (WGS) entry which is preliminary data.</text>
</comment>
<comment type="similarity">
    <text evidence="1">Belongs to the thioesterase family.</text>
</comment>
<dbReference type="InterPro" id="IPR012223">
    <property type="entry name" value="TEII"/>
</dbReference>
<proteinExistence type="inferred from homology"/>
<dbReference type="Gene3D" id="3.40.50.1820">
    <property type="entry name" value="alpha/beta hydrolase"/>
    <property type="match status" value="1"/>
</dbReference>
<dbReference type="PANTHER" id="PTHR11487:SF0">
    <property type="entry name" value="S-ACYL FATTY ACID SYNTHASE THIOESTERASE, MEDIUM CHAIN"/>
    <property type="match status" value="1"/>
</dbReference>
<dbReference type="RefSeq" id="WP_049664267.1">
    <property type="nucleotide sequence ID" value="NZ_LFXJ01000005.1"/>
</dbReference>
<dbReference type="Proteomes" id="UP000037326">
    <property type="component" value="Unassembled WGS sequence"/>
</dbReference>